<feature type="domain" description="C2H2-type" evidence="11">
    <location>
        <begin position="69"/>
        <end position="98"/>
    </location>
</feature>
<evidence type="ECO:0000256" key="2">
    <source>
        <dbReference type="ARBA" id="ARBA00022737"/>
    </source>
</evidence>
<evidence type="ECO:0000256" key="7">
    <source>
        <dbReference type="ARBA" id="ARBA00023242"/>
    </source>
</evidence>
<evidence type="ECO:0000256" key="9">
    <source>
        <dbReference type="SAM" id="MobiDB-lite"/>
    </source>
</evidence>
<evidence type="ECO:0000256" key="6">
    <source>
        <dbReference type="ARBA" id="ARBA00023163"/>
    </source>
</evidence>
<dbReference type="GO" id="GO:0003677">
    <property type="term" value="F:DNA binding"/>
    <property type="evidence" value="ECO:0007669"/>
    <property type="project" value="InterPro"/>
</dbReference>
<dbReference type="EMBL" id="WIUZ02000001">
    <property type="protein sequence ID" value="KAF9793166.1"/>
    <property type="molecule type" value="Genomic_DNA"/>
</dbReference>
<evidence type="ECO:0000256" key="3">
    <source>
        <dbReference type="ARBA" id="ARBA00022771"/>
    </source>
</evidence>
<gene>
    <name evidence="12" type="ORF">BJ322DRAFT_1033104</name>
</gene>
<feature type="domain" description="C2H2-type" evidence="11">
    <location>
        <begin position="41"/>
        <end position="68"/>
    </location>
</feature>
<dbReference type="InterPro" id="IPR001138">
    <property type="entry name" value="Zn2Cys6_DnaBD"/>
</dbReference>
<keyword evidence="4" id="KW-0862">Zinc</keyword>
<keyword evidence="2" id="KW-0677">Repeat</keyword>
<dbReference type="SMART" id="SM00066">
    <property type="entry name" value="GAL4"/>
    <property type="match status" value="1"/>
</dbReference>
<evidence type="ECO:0000313" key="13">
    <source>
        <dbReference type="Proteomes" id="UP000736335"/>
    </source>
</evidence>
<keyword evidence="3 8" id="KW-0863">Zinc-finger</keyword>
<evidence type="ECO:0000256" key="8">
    <source>
        <dbReference type="PROSITE-ProRule" id="PRU00042"/>
    </source>
</evidence>
<dbReference type="SUPFAM" id="SSF57701">
    <property type="entry name" value="Zn2/Cys6 DNA-binding domain"/>
    <property type="match status" value="1"/>
</dbReference>
<dbReference type="Pfam" id="PF04082">
    <property type="entry name" value="Fungal_trans"/>
    <property type="match status" value="1"/>
</dbReference>
<reference evidence="12" key="2">
    <citation type="submission" date="2020-11" db="EMBL/GenBank/DDBJ databases">
        <authorList>
            <consortium name="DOE Joint Genome Institute"/>
            <person name="Kuo A."/>
            <person name="Miyauchi S."/>
            <person name="Kiss E."/>
            <person name="Drula E."/>
            <person name="Kohler A."/>
            <person name="Sanchez-Garcia M."/>
            <person name="Andreopoulos B."/>
            <person name="Barry K.W."/>
            <person name="Bonito G."/>
            <person name="Buee M."/>
            <person name="Carver A."/>
            <person name="Chen C."/>
            <person name="Cichocki N."/>
            <person name="Clum A."/>
            <person name="Culley D."/>
            <person name="Crous P.W."/>
            <person name="Fauchery L."/>
            <person name="Girlanda M."/>
            <person name="Hayes R."/>
            <person name="Keri Z."/>
            <person name="Labutti K."/>
            <person name="Lipzen A."/>
            <person name="Lombard V."/>
            <person name="Magnuson J."/>
            <person name="Maillard F."/>
            <person name="Morin E."/>
            <person name="Murat C."/>
            <person name="Nolan M."/>
            <person name="Ohm R."/>
            <person name="Pangilinan J."/>
            <person name="Pereira M."/>
            <person name="Perotto S."/>
            <person name="Peter M."/>
            <person name="Riley R."/>
            <person name="Sitrit Y."/>
            <person name="Stielow B."/>
            <person name="Szollosi G."/>
            <person name="Zifcakova L."/>
            <person name="Stursova M."/>
            <person name="Spatafora J.W."/>
            <person name="Tedersoo L."/>
            <person name="Vaario L.-M."/>
            <person name="Yamada A."/>
            <person name="Yan M."/>
            <person name="Wang P."/>
            <person name="Xu J."/>
            <person name="Bruns T."/>
            <person name="Baldrian P."/>
            <person name="Vilgalys R."/>
            <person name="Henrissat B."/>
            <person name="Grigoriev I.V."/>
            <person name="Hibbett D."/>
            <person name="Nagy L.G."/>
            <person name="Martin F.M."/>
        </authorList>
    </citation>
    <scope>NUCLEOTIDE SEQUENCE</scope>
    <source>
        <strain evidence="12">UH-Tt-Lm1</strain>
    </source>
</reference>
<dbReference type="InterPro" id="IPR036236">
    <property type="entry name" value="Znf_C2H2_sf"/>
</dbReference>
<dbReference type="PROSITE" id="PS50157">
    <property type="entry name" value="ZINC_FINGER_C2H2_2"/>
    <property type="match status" value="2"/>
</dbReference>
<dbReference type="FunFam" id="3.30.160.60:FF:000100">
    <property type="entry name" value="Zinc finger 45-like"/>
    <property type="match status" value="1"/>
</dbReference>
<dbReference type="GO" id="GO:0006351">
    <property type="term" value="P:DNA-templated transcription"/>
    <property type="evidence" value="ECO:0007669"/>
    <property type="project" value="InterPro"/>
</dbReference>
<evidence type="ECO:0000259" key="10">
    <source>
        <dbReference type="PROSITE" id="PS50048"/>
    </source>
</evidence>
<evidence type="ECO:0000256" key="1">
    <source>
        <dbReference type="ARBA" id="ARBA00022723"/>
    </source>
</evidence>
<dbReference type="CDD" id="cd00067">
    <property type="entry name" value="GAL4"/>
    <property type="match status" value="1"/>
</dbReference>
<dbReference type="Proteomes" id="UP000736335">
    <property type="component" value="Unassembled WGS sequence"/>
</dbReference>
<dbReference type="OrthoDB" id="1405595at2759"/>
<dbReference type="Gene3D" id="3.30.160.60">
    <property type="entry name" value="Classic Zinc Finger"/>
    <property type="match status" value="2"/>
</dbReference>
<proteinExistence type="predicted"/>
<evidence type="ECO:0008006" key="14">
    <source>
        <dbReference type="Google" id="ProtNLM"/>
    </source>
</evidence>
<evidence type="ECO:0000313" key="12">
    <source>
        <dbReference type="EMBL" id="KAF9793166.1"/>
    </source>
</evidence>
<feature type="compositionally biased region" description="Low complexity" evidence="9">
    <location>
        <begin position="146"/>
        <end position="155"/>
    </location>
</feature>
<dbReference type="GO" id="GO:0008270">
    <property type="term" value="F:zinc ion binding"/>
    <property type="evidence" value="ECO:0007669"/>
    <property type="project" value="UniProtKB-KW"/>
</dbReference>
<dbReference type="AlphaFoldDB" id="A0A9P6HX95"/>
<dbReference type="PROSITE" id="PS00463">
    <property type="entry name" value="ZN2_CY6_FUNGAL_1"/>
    <property type="match status" value="1"/>
</dbReference>
<dbReference type="PROSITE" id="PS50048">
    <property type="entry name" value="ZN2_CY6_FUNGAL_2"/>
    <property type="match status" value="1"/>
</dbReference>
<dbReference type="Pfam" id="PF00172">
    <property type="entry name" value="Zn_clus"/>
    <property type="match status" value="1"/>
</dbReference>
<feature type="region of interest" description="Disordered" evidence="9">
    <location>
        <begin position="137"/>
        <end position="174"/>
    </location>
</feature>
<dbReference type="InterPro" id="IPR013087">
    <property type="entry name" value="Znf_C2H2_type"/>
</dbReference>
<dbReference type="PANTHER" id="PTHR47660:SF3">
    <property type="entry name" value="FINGER DOMAIN PROTEIN, PUTATIVE (AFU_ORTHOLOGUE AFUA_4G03310)-RELATED"/>
    <property type="match status" value="1"/>
</dbReference>
<dbReference type="PANTHER" id="PTHR47660">
    <property type="entry name" value="TRANSCRIPTION FACTOR WITH C2H2 AND ZN(2)-CYS(6) DNA BINDING DOMAIN (EUROFUNG)-RELATED-RELATED"/>
    <property type="match status" value="1"/>
</dbReference>
<dbReference type="GO" id="GO:0000981">
    <property type="term" value="F:DNA-binding transcription factor activity, RNA polymerase II-specific"/>
    <property type="evidence" value="ECO:0007669"/>
    <property type="project" value="InterPro"/>
</dbReference>
<evidence type="ECO:0000256" key="5">
    <source>
        <dbReference type="ARBA" id="ARBA00023015"/>
    </source>
</evidence>
<keyword evidence="6" id="KW-0804">Transcription</keyword>
<comment type="caution">
    <text evidence="12">The sequence shown here is derived from an EMBL/GenBank/DDBJ whole genome shotgun (WGS) entry which is preliminary data.</text>
</comment>
<organism evidence="12 13">
    <name type="scientific">Thelephora terrestris</name>
    <dbReference type="NCBI Taxonomy" id="56493"/>
    <lineage>
        <taxon>Eukaryota</taxon>
        <taxon>Fungi</taxon>
        <taxon>Dikarya</taxon>
        <taxon>Basidiomycota</taxon>
        <taxon>Agaricomycotina</taxon>
        <taxon>Agaricomycetes</taxon>
        <taxon>Thelephorales</taxon>
        <taxon>Thelephoraceae</taxon>
        <taxon>Thelephora</taxon>
    </lineage>
</organism>
<dbReference type="InterPro" id="IPR007219">
    <property type="entry name" value="XnlR_reg_dom"/>
</dbReference>
<reference evidence="12" key="1">
    <citation type="journal article" date="2020" name="Nat. Commun.">
        <title>Large-scale genome sequencing of mycorrhizal fungi provides insights into the early evolution of symbiotic traits.</title>
        <authorList>
            <person name="Miyauchi S."/>
            <person name="Kiss E."/>
            <person name="Kuo A."/>
            <person name="Drula E."/>
            <person name="Kohler A."/>
            <person name="Sanchez-Garcia M."/>
            <person name="Morin E."/>
            <person name="Andreopoulos B."/>
            <person name="Barry K.W."/>
            <person name="Bonito G."/>
            <person name="Buee M."/>
            <person name="Carver A."/>
            <person name="Chen C."/>
            <person name="Cichocki N."/>
            <person name="Clum A."/>
            <person name="Culley D."/>
            <person name="Crous P.W."/>
            <person name="Fauchery L."/>
            <person name="Girlanda M."/>
            <person name="Hayes R.D."/>
            <person name="Keri Z."/>
            <person name="LaButti K."/>
            <person name="Lipzen A."/>
            <person name="Lombard V."/>
            <person name="Magnuson J."/>
            <person name="Maillard F."/>
            <person name="Murat C."/>
            <person name="Nolan M."/>
            <person name="Ohm R.A."/>
            <person name="Pangilinan J."/>
            <person name="Pereira M.F."/>
            <person name="Perotto S."/>
            <person name="Peter M."/>
            <person name="Pfister S."/>
            <person name="Riley R."/>
            <person name="Sitrit Y."/>
            <person name="Stielow J.B."/>
            <person name="Szollosi G."/>
            <person name="Zifcakova L."/>
            <person name="Stursova M."/>
            <person name="Spatafora J.W."/>
            <person name="Tedersoo L."/>
            <person name="Vaario L.M."/>
            <person name="Yamada A."/>
            <person name="Yan M."/>
            <person name="Wang P."/>
            <person name="Xu J."/>
            <person name="Bruns T."/>
            <person name="Baldrian P."/>
            <person name="Vilgalys R."/>
            <person name="Dunand C."/>
            <person name="Henrissat B."/>
            <person name="Grigoriev I.V."/>
            <person name="Hibbett D."/>
            <person name="Nagy L.G."/>
            <person name="Martin F.M."/>
        </authorList>
    </citation>
    <scope>NUCLEOTIDE SEQUENCE</scope>
    <source>
        <strain evidence="12">UH-Tt-Lm1</strain>
    </source>
</reference>
<dbReference type="Gene3D" id="4.10.240.10">
    <property type="entry name" value="Zn(2)-C6 fungal-type DNA-binding domain"/>
    <property type="match status" value="1"/>
</dbReference>
<evidence type="ECO:0000256" key="4">
    <source>
        <dbReference type="ARBA" id="ARBA00022833"/>
    </source>
</evidence>
<dbReference type="PROSITE" id="PS00028">
    <property type="entry name" value="ZINC_FINGER_C2H2_1"/>
    <property type="match status" value="1"/>
</dbReference>
<feature type="domain" description="Zn(2)-C6 fungal-type" evidence="10">
    <location>
        <begin position="102"/>
        <end position="131"/>
    </location>
</feature>
<keyword evidence="5" id="KW-0805">Transcription regulation</keyword>
<sequence length="723" mass="81214">MESGPSKLPHFPSGEFDFSNIPAPSKMRLHGGNIPTIPQDKLCPHCPAKFTRSTHLNRHLKTHLGERQHRCDKCGAQFTRKDLLTRHLRSCDSSGNRSRRKSCRACAEAKQRCDTERPCSRCSARGKECVYIEDIVSNRNPPPTPTTQTTHSTPTFLQPHASPSDDSSGLDPGSVRAITDDFVNDVSMFNYAHSEGSPLLTLPAGQQRSGDFFNQFLNNIFTSAVGQGRLPPALPDIGVPFGNPSDPFLAHPFQVTPDIDKIISSLVADPMMDQTLYAQAMSGDFFDALDFQAKLHSVMVSGPSEAELQCYLVLFFSSFVKQIPVFHPYSSNVNRIPHLLVGAMQACGALYAKTSVANTFIASTLTQARDPLVAQFAKETATLSDRIYTILAVTLLQTLGLFHQHAEQRSIAMLYHSMLVNMIRRSGIMSEIAAWKIPDIDNVSDGAIDKAWKDWAVIEMGKRALCLAFLHDCSHCIYFAAKPKLLISEFYVPLPSEDSLWNAKTSKDWLESLNKPSPYGTRIDRLRGRTMGDCHRMFTNDRVNFHVSPFAHFVVTHAIIVKAHLLGVPKANSTHVNAPIDMAQVLASCKEVRDRVSYIQNVSEMWLKSWKLCPDVMEYKEQNQVPFLYDSMPFYWIARVSLIAFVKGFPPFGLPSPLKGDEKFRLMKEWFKTIKVLMKDGQQDATIFMEELMRIRLRNWQEEMQGNATAEDQDGVLGFFPEQ</sequence>
<name>A0A9P6HX95_9AGAM</name>
<keyword evidence="1" id="KW-0479">Metal-binding</keyword>
<dbReference type="Pfam" id="PF00096">
    <property type="entry name" value="zf-C2H2"/>
    <property type="match status" value="2"/>
</dbReference>
<dbReference type="SMART" id="SM00355">
    <property type="entry name" value="ZnF_C2H2"/>
    <property type="match status" value="2"/>
</dbReference>
<protein>
    <recommendedName>
        <fullName evidence="14">Zn(2)-C6 fungal-type domain-containing protein</fullName>
    </recommendedName>
</protein>
<keyword evidence="7" id="KW-0539">Nucleus</keyword>
<dbReference type="InterPro" id="IPR036864">
    <property type="entry name" value="Zn2-C6_fun-type_DNA-bd_sf"/>
</dbReference>
<evidence type="ECO:0000259" key="11">
    <source>
        <dbReference type="PROSITE" id="PS50157"/>
    </source>
</evidence>
<accession>A0A9P6HX95</accession>
<keyword evidence="13" id="KW-1185">Reference proteome</keyword>
<dbReference type="SUPFAM" id="SSF57667">
    <property type="entry name" value="beta-beta-alpha zinc fingers"/>
    <property type="match status" value="1"/>
</dbReference>
<dbReference type="CDD" id="cd12148">
    <property type="entry name" value="fungal_TF_MHR"/>
    <property type="match status" value="1"/>
</dbReference>
<feature type="compositionally biased region" description="Low complexity" evidence="9">
    <location>
        <begin position="162"/>
        <end position="174"/>
    </location>
</feature>